<dbReference type="Proteomes" id="UP001151582">
    <property type="component" value="Unassembled WGS sequence"/>
</dbReference>
<gene>
    <name evidence="9" type="primary">RPL23A_1</name>
    <name evidence="9" type="ORF">H4R34_000232</name>
</gene>
<protein>
    <submittedName>
        <fullName evidence="9">60S ribosomal protein L23A</fullName>
    </submittedName>
</protein>
<feature type="compositionally biased region" description="Low complexity" evidence="7">
    <location>
        <begin position="1"/>
        <end position="18"/>
    </location>
</feature>
<evidence type="ECO:0000256" key="2">
    <source>
        <dbReference type="ARBA" id="ARBA00022730"/>
    </source>
</evidence>
<dbReference type="FunFam" id="3.30.70.330:FF:000035">
    <property type="entry name" value="60S ribosomal protein L23a"/>
    <property type="match status" value="1"/>
</dbReference>
<dbReference type="InterPro" id="IPR001014">
    <property type="entry name" value="Ribosomal_uL23_CS"/>
</dbReference>
<feature type="region of interest" description="Disordered" evidence="7">
    <location>
        <begin position="1"/>
        <end position="34"/>
    </location>
</feature>
<dbReference type="PANTHER" id="PTHR11620">
    <property type="entry name" value="60S RIBOSOMAL PROTEIN L23A"/>
    <property type="match status" value="1"/>
</dbReference>
<keyword evidence="10" id="KW-1185">Reference proteome</keyword>
<dbReference type="Gene3D" id="3.30.70.330">
    <property type="match status" value="1"/>
</dbReference>
<dbReference type="Pfam" id="PF00276">
    <property type="entry name" value="Ribosomal_L23"/>
    <property type="match status" value="1"/>
</dbReference>
<keyword evidence="4 6" id="KW-0689">Ribosomal protein</keyword>
<dbReference type="PROSITE" id="PS00050">
    <property type="entry name" value="RIBOSOMAL_L23"/>
    <property type="match status" value="1"/>
</dbReference>
<accession>A0A9W8B7E6</accession>
<dbReference type="GO" id="GO:0005840">
    <property type="term" value="C:ribosome"/>
    <property type="evidence" value="ECO:0007669"/>
    <property type="project" value="UniProtKB-KW"/>
</dbReference>
<evidence type="ECO:0000256" key="6">
    <source>
        <dbReference type="RuleBase" id="RU003934"/>
    </source>
</evidence>
<sequence length="143" mass="16170">MDAQSKAQQARKAALKGAFSKKTRKVRTSTNFRRPHTLRLARAPKYPRKSLPNDARLDKYKVIMSPLTTEPAMKKIEENNTLVFLVDMRANKHTIRNTVKGLYDVDAAKVHTVIRPDGKKKAYVRLTPDVDALDIANKVSVTI</sequence>
<dbReference type="EMBL" id="JANBQB010000005">
    <property type="protein sequence ID" value="KAJ1985055.1"/>
    <property type="molecule type" value="Genomic_DNA"/>
</dbReference>
<dbReference type="InterPro" id="IPR013025">
    <property type="entry name" value="Ribosomal_uL23-like"/>
</dbReference>
<keyword evidence="2" id="KW-0699">rRNA-binding</keyword>
<organism evidence="9 10">
    <name type="scientific">Dimargaris verticillata</name>
    <dbReference type="NCBI Taxonomy" id="2761393"/>
    <lineage>
        <taxon>Eukaryota</taxon>
        <taxon>Fungi</taxon>
        <taxon>Fungi incertae sedis</taxon>
        <taxon>Zoopagomycota</taxon>
        <taxon>Kickxellomycotina</taxon>
        <taxon>Dimargaritomycetes</taxon>
        <taxon>Dimargaritales</taxon>
        <taxon>Dimargaritaceae</taxon>
        <taxon>Dimargaris</taxon>
    </lineage>
</organism>
<comment type="similarity">
    <text evidence="1 6">Belongs to the universal ribosomal protein uL23 family.</text>
</comment>
<evidence type="ECO:0000259" key="8">
    <source>
        <dbReference type="Pfam" id="PF03939"/>
    </source>
</evidence>
<dbReference type="Pfam" id="PF03939">
    <property type="entry name" value="Ribosomal_L23eN"/>
    <property type="match status" value="1"/>
</dbReference>
<evidence type="ECO:0000256" key="7">
    <source>
        <dbReference type="SAM" id="MobiDB-lite"/>
    </source>
</evidence>
<dbReference type="GO" id="GO:0019843">
    <property type="term" value="F:rRNA binding"/>
    <property type="evidence" value="ECO:0007669"/>
    <property type="project" value="UniProtKB-KW"/>
</dbReference>
<evidence type="ECO:0000313" key="9">
    <source>
        <dbReference type="EMBL" id="KAJ1985055.1"/>
    </source>
</evidence>
<dbReference type="SUPFAM" id="SSF54189">
    <property type="entry name" value="Ribosomal proteins S24e, L23 and L15e"/>
    <property type="match status" value="1"/>
</dbReference>
<keyword evidence="3" id="KW-0694">RNA-binding</keyword>
<evidence type="ECO:0000256" key="1">
    <source>
        <dbReference type="ARBA" id="ARBA00006700"/>
    </source>
</evidence>
<feature type="compositionally biased region" description="Basic residues" evidence="7">
    <location>
        <begin position="19"/>
        <end position="34"/>
    </location>
</feature>
<dbReference type="InterPro" id="IPR012678">
    <property type="entry name" value="Ribosomal_uL23/eL15/eS24_sf"/>
</dbReference>
<dbReference type="AlphaFoldDB" id="A0A9W8B7E6"/>
<name>A0A9W8B7E6_9FUNG</name>
<evidence type="ECO:0000256" key="4">
    <source>
        <dbReference type="ARBA" id="ARBA00022980"/>
    </source>
</evidence>
<reference evidence="9" key="1">
    <citation type="submission" date="2022-07" db="EMBL/GenBank/DDBJ databases">
        <title>Phylogenomic reconstructions and comparative analyses of Kickxellomycotina fungi.</title>
        <authorList>
            <person name="Reynolds N.K."/>
            <person name="Stajich J.E."/>
            <person name="Barry K."/>
            <person name="Grigoriev I.V."/>
            <person name="Crous P."/>
            <person name="Smith M.E."/>
        </authorList>
    </citation>
    <scope>NUCLEOTIDE SEQUENCE</scope>
    <source>
        <strain evidence="9">RSA 567</strain>
    </source>
</reference>
<keyword evidence="5 6" id="KW-0687">Ribonucleoprotein</keyword>
<comment type="caution">
    <text evidence="9">The sequence shown here is derived from an EMBL/GenBank/DDBJ whole genome shotgun (WGS) entry which is preliminary data.</text>
</comment>
<dbReference type="NCBIfam" id="NF011118">
    <property type="entry name" value="PRK14548.1"/>
    <property type="match status" value="1"/>
</dbReference>
<evidence type="ECO:0000256" key="3">
    <source>
        <dbReference type="ARBA" id="ARBA00022884"/>
    </source>
</evidence>
<dbReference type="GO" id="GO:0003735">
    <property type="term" value="F:structural constituent of ribosome"/>
    <property type="evidence" value="ECO:0007669"/>
    <property type="project" value="InterPro"/>
</dbReference>
<feature type="domain" description="Large ribosomal subunit protein uL23 N-terminal" evidence="8">
    <location>
        <begin position="3"/>
        <end position="52"/>
    </location>
</feature>
<evidence type="ECO:0000256" key="5">
    <source>
        <dbReference type="ARBA" id="ARBA00023274"/>
    </source>
</evidence>
<dbReference type="GO" id="GO:0006412">
    <property type="term" value="P:translation"/>
    <property type="evidence" value="ECO:0007669"/>
    <property type="project" value="InterPro"/>
</dbReference>
<evidence type="ECO:0000313" key="10">
    <source>
        <dbReference type="Proteomes" id="UP001151582"/>
    </source>
</evidence>
<dbReference type="GO" id="GO:1990904">
    <property type="term" value="C:ribonucleoprotein complex"/>
    <property type="evidence" value="ECO:0007669"/>
    <property type="project" value="UniProtKB-KW"/>
</dbReference>
<dbReference type="InterPro" id="IPR005633">
    <property type="entry name" value="Ribosomal_uL23_N"/>
</dbReference>
<proteinExistence type="inferred from homology"/>
<dbReference type="HAMAP" id="MF_01369_A">
    <property type="entry name" value="Ribosomal_uL23_A"/>
    <property type="match status" value="1"/>
</dbReference>
<dbReference type="InterPro" id="IPR012677">
    <property type="entry name" value="Nucleotide-bd_a/b_plait_sf"/>
</dbReference>
<dbReference type="OrthoDB" id="1267328at2759"/>